<feature type="transmembrane region" description="Helical" evidence="7">
    <location>
        <begin position="9"/>
        <end position="30"/>
    </location>
</feature>
<protein>
    <submittedName>
        <fullName evidence="9">ABC transporter permease</fullName>
    </submittedName>
</protein>
<organism evidence="9 10">
    <name type="scientific">Corynebacterium hindlerae</name>
    <dbReference type="NCBI Taxonomy" id="699041"/>
    <lineage>
        <taxon>Bacteria</taxon>
        <taxon>Bacillati</taxon>
        <taxon>Actinomycetota</taxon>
        <taxon>Actinomycetes</taxon>
        <taxon>Mycobacteriales</taxon>
        <taxon>Corynebacteriaceae</taxon>
        <taxon>Corynebacterium</taxon>
    </lineage>
</organism>
<evidence type="ECO:0000259" key="8">
    <source>
        <dbReference type="PROSITE" id="PS50928"/>
    </source>
</evidence>
<dbReference type="RefSeq" id="WP_182385705.1">
    <property type="nucleotide sequence ID" value="NZ_CP059833.1"/>
</dbReference>
<dbReference type="GO" id="GO:0055085">
    <property type="term" value="P:transmembrane transport"/>
    <property type="evidence" value="ECO:0007669"/>
    <property type="project" value="InterPro"/>
</dbReference>
<dbReference type="GO" id="GO:0005886">
    <property type="term" value="C:plasma membrane"/>
    <property type="evidence" value="ECO:0007669"/>
    <property type="project" value="UniProtKB-SubCell"/>
</dbReference>
<proteinExistence type="inferred from homology"/>
<feature type="domain" description="ABC transmembrane type-1" evidence="8">
    <location>
        <begin position="67"/>
        <end position="256"/>
    </location>
</feature>
<evidence type="ECO:0000313" key="9">
    <source>
        <dbReference type="EMBL" id="QMV84898.1"/>
    </source>
</evidence>
<comment type="similarity">
    <text evidence="7">Belongs to the binding-protein-dependent transport system permease family.</text>
</comment>
<accession>A0A7G5FE57</accession>
<feature type="transmembrane region" description="Helical" evidence="7">
    <location>
        <begin position="188"/>
        <end position="211"/>
    </location>
</feature>
<dbReference type="PANTHER" id="PTHR43386:SF25">
    <property type="entry name" value="PEPTIDE ABC TRANSPORTER PERMEASE PROTEIN"/>
    <property type="match status" value="1"/>
</dbReference>
<dbReference type="InterPro" id="IPR035906">
    <property type="entry name" value="MetI-like_sf"/>
</dbReference>
<feature type="transmembrane region" description="Helical" evidence="7">
    <location>
        <begin position="69"/>
        <end position="94"/>
    </location>
</feature>
<keyword evidence="2 7" id="KW-0813">Transport</keyword>
<dbReference type="PANTHER" id="PTHR43386">
    <property type="entry name" value="OLIGOPEPTIDE TRANSPORT SYSTEM PERMEASE PROTEIN APPC"/>
    <property type="match status" value="1"/>
</dbReference>
<dbReference type="EMBL" id="CP059833">
    <property type="protein sequence ID" value="QMV84898.1"/>
    <property type="molecule type" value="Genomic_DNA"/>
</dbReference>
<evidence type="ECO:0000256" key="4">
    <source>
        <dbReference type="ARBA" id="ARBA00022692"/>
    </source>
</evidence>
<evidence type="ECO:0000313" key="10">
    <source>
        <dbReference type="Proteomes" id="UP000515570"/>
    </source>
</evidence>
<reference evidence="9 10" key="1">
    <citation type="submission" date="2020-07" db="EMBL/GenBank/DDBJ databases">
        <title>non toxigenic Corynebacterium sp. nov from a clinical source.</title>
        <authorList>
            <person name="Bernier A.-M."/>
            <person name="Bernard K."/>
        </authorList>
    </citation>
    <scope>NUCLEOTIDE SEQUENCE [LARGE SCALE GENOMIC DNA]</scope>
    <source>
        <strain evidence="10">NML 93-0612</strain>
    </source>
</reference>
<dbReference type="InterPro" id="IPR000515">
    <property type="entry name" value="MetI-like"/>
</dbReference>
<feature type="transmembrane region" description="Helical" evidence="7">
    <location>
        <begin position="231"/>
        <end position="256"/>
    </location>
</feature>
<evidence type="ECO:0000256" key="5">
    <source>
        <dbReference type="ARBA" id="ARBA00022989"/>
    </source>
</evidence>
<keyword evidence="10" id="KW-1185">Reference proteome</keyword>
<keyword evidence="3" id="KW-1003">Cell membrane</keyword>
<evidence type="ECO:0000256" key="6">
    <source>
        <dbReference type="ARBA" id="ARBA00023136"/>
    </source>
</evidence>
<dbReference type="AlphaFoldDB" id="A0A7G5FE57"/>
<dbReference type="Proteomes" id="UP000515570">
    <property type="component" value="Chromosome"/>
</dbReference>
<keyword evidence="4 7" id="KW-0812">Transmembrane</keyword>
<evidence type="ECO:0000256" key="1">
    <source>
        <dbReference type="ARBA" id="ARBA00004651"/>
    </source>
</evidence>
<comment type="subcellular location">
    <subcellularLocation>
        <location evidence="1 7">Cell membrane</location>
        <topology evidence="1 7">Multi-pass membrane protein</topology>
    </subcellularLocation>
</comment>
<dbReference type="PROSITE" id="PS50928">
    <property type="entry name" value="ABC_TM1"/>
    <property type="match status" value="1"/>
</dbReference>
<gene>
    <name evidence="9" type="ORF">HW450_11240</name>
</gene>
<keyword evidence="6 7" id="KW-0472">Membrane</keyword>
<evidence type="ECO:0000256" key="3">
    <source>
        <dbReference type="ARBA" id="ARBA00022475"/>
    </source>
</evidence>
<dbReference type="Pfam" id="PF00528">
    <property type="entry name" value="BPD_transp_1"/>
    <property type="match status" value="1"/>
</dbReference>
<dbReference type="CDD" id="cd06261">
    <property type="entry name" value="TM_PBP2"/>
    <property type="match status" value="1"/>
</dbReference>
<dbReference type="SUPFAM" id="SSF161098">
    <property type="entry name" value="MetI-like"/>
    <property type="match status" value="1"/>
</dbReference>
<evidence type="ECO:0000256" key="2">
    <source>
        <dbReference type="ARBA" id="ARBA00022448"/>
    </source>
</evidence>
<dbReference type="Gene3D" id="1.10.3720.10">
    <property type="entry name" value="MetI-like"/>
    <property type="match status" value="1"/>
</dbReference>
<feature type="transmembrane region" description="Helical" evidence="7">
    <location>
        <begin position="106"/>
        <end position="126"/>
    </location>
</feature>
<feature type="transmembrane region" description="Helical" evidence="7">
    <location>
        <begin position="132"/>
        <end position="149"/>
    </location>
</feature>
<keyword evidence="5 7" id="KW-1133">Transmembrane helix</keyword>
<sequence>MKLNLSGRIGLAIVASVVVAALVSLVWTPYDPIHAIPAERLQGSSWRHLMGTDRYGRDVFSQMMAGSQIALLVGVVAVGIGAAIGTPLGVFAGMRRGWVESLVMRVSDVLLAFPALLLAIVTGAVWGSSTVTAMAAIGVASIPAFTRIARSGTIQVMSKDFILAARDSQIPGWLIALRHVVPNITSMLIVQASVSFALAILAEAALSFLGLGTPPPDPSWGRLLQNAQSSLASAPMLAVWPGATIAITVLGFNLLGDSLRDFVDPRYRRSMKVNSL</sequence>
<evidence type="ECO:0000256" key="7">
    <source>
        <dbReference type="RuleBase" id="RU363032"/>
    </source>
</evidence>
<dbReference type="InterPro" id="IPR050366">
    <property type="entry name" value="BP-dependent_transpt_permease"/>
</dbReference>
<name>A0A7G5FE57_9CORY</name>